<feature type="compositionally biased region" description="Low complexity" evidence="1">
    <location>
        <begin position="202"/>
        <end position="214"/>
    </location>
</feature>
<proteinExistence type="predicted"/>
<feature type="compositionally biased region" description="Acidic residues" evidence="1">
    <location>
        <begin position="399"/>
        <end position="411"/>
    </location>
</feature>
<feature type="region of interest" description="Disordered" evidence="1">
    <location>
        <begin position="456"/>
        <end position="528"/>
    </location>
</feature>
<reference evidence="2" key="1">
    <citation type="submission" date="2019-05" db="EMBL/GenBank/DDBJ databases">
        <authorList>
            <person name="Piombo E."/>
        </authorList>
    </citation>
    <scope>NUCLEOTIDE SEQUENCE</scope>
    <source>
        <strain evidence="2">C2S</strain>
    </source>
</reference>
<feature type="compositionally biased region" description="Polar residues" evidence="1">
    <location>
        <begin position="364"/>
        <end position="378"/>
    </location>
</feature>
<sequence>MSSAALLAYWSRRHVTADSSSLHPEMEVTVLMGNTDNPLPVLPCAPALISSPKDQHLPNLEVEKSQGPLEPAALGDGLYEPVLVCLDLFCFFAARPLPPRRRHSDSHLIPGVRAWPLVTFISSATSASANASPDASITSLVTWPVLCATATDPARPFFDLPSAAQFLASIPWLSTFTYTSMSVLAPRIPVAIYLYRQDPNSRDASPSPSASSTPSKRRSVSSMTGLLPLALPASRSETPSILDEEVIDDMMDCFPEVLARDLERSSSVFMAKNMTAGMPSAPVWFAEDQVNRGIMGPSRIITSPYQSGSVRVQNLGSIEERKSMVSFLEHRGQDTDEIESDEESESSESSEAIEVPSIKLREQSIVTTATSLTSASGNPPSPKDLLSPTRGQEYSWIDVDSDSDDDDDELEPQVREQLATPKETAALSPRPPTPPNTEPTFDITVMMEAPRPRLHGACSCIDESPKQSKHKRQFSVKSMDAPTIPPRKTSLTSATDPLDTTPRIIIPSFDSRIGPDSQGYTKQSPSYTQRFRDETDNNTILLKSDFGSIELEIEDQDTFMDKYPPPPPLSRPDTVYIEQTPPPSPLPTVESWLADSNPPCLPQIPVDDLAKAVPLPPDIIETLRVSIACFPETMLLSSSLTTETIRTYSKKVRQPSVDAWSEPANDSSTLHPRKSIWKKVVSHGRDSASTRRQRLHLYDSNTHSGAAASPVPWASLRHVFSGCSDYICDALYAHIVAYNYVSRVPRNQPSGQRASTPDSKQQGENIPKKAASLLGLGTPQVNPSPSVGRFAKKLSAPLTVMGFGKEETSTATVQDNATRNIESGLLRCISRLVATARMISEGGAGEERLMDTEPPQEVDMIFVRSICEIVRLSEETS</sequence>
<feature type="compositionally biased region" description="Polar residues" evidence="1">
    <location>
        <begin position="518"/>
        <end position="528"/>
    </location>
</feature>
<comment type="caution">
    <text evidence="2">The sequence shown here is derived from an EMBL/GenBank/DDBJ whole genome shotgun (WGS) entry which is preliminary data.</text>
</comment>
<dbReference type="Proteomes" id="UP000760494">
    <property type="component" value="Unassembled WGS sequence"/>
</dbReference>
<evidence type="ECO:0000256" key="1">
    <source>
        <dbReference type="SAM" id="MobiDB-lite"/>
    </source>
</evidence>
<organism evidence="2 3">
    <name type="scientific">Fusarium fujikuroi</name>
    <name type="common">Bakanae and foot rot disease fungus</name>
    <name type="synonym">Gibberella fujikuroi</name>
    <dbReference type="NCBI Taxonomy" id="5127"/>
    <lineage>
        <taxon>Eukaryota</taxon>
        <taxon>Fungi</taxon>
        <taxon>Dikarya</taxon>
        <taxon>Ascomycota</taxon>
        <taxon>Pezizomycotina</taxon>
        <taxon>Sordariomycetes</taxon>
        <taxon>Hypocreomycetidae</taxon>
        <taxon>Hypocreales</taxon>
        <taxon>Nectriaceae</taxon>
        <taxon>Fusarium</taxon>
        <taxon>Fusarium fujikuroi species complex</taxon>
    </lineage>
</organism>
<protein>
    <submittedName>
        <fullName evidence="2">Uncharacterized protein</fullName>
    </submittedName>
</protein>
<feature type="compositionally biased region" description="Acidic residues" evidence="1">
    <location>
        <begin position="335"/>
        <end position="348"/>
    </location>
</feature>
<dbReference type="AlphaFoldDB" id="A0A9Q9S1B4"/>
<feature type="region of interest" description="Disordered" evidence="1">
    <location>
        <begin position="199"/>
        <end position="222"/>
    </location>
</feature>
<name>A0A9Q9S1B4_FUSFU</name>
<accession>A0A9Q9S1B4</accession>
<feature type="region of interest" description="Disordered" evidence="1">
    <location>
        <begin position="330"/>
        <end position="441"/>
    </location>
</feature>
<evidence type="ECO:0000313" key="3">
    <source>
        <dbReference type="Proteomes" id="UP000760494"/>
    </source>
</evidence>
<gene>
    <name evidence="2" type="ORF">C2S_12745</name>
</gene>
<dbReference type="EMBL" id="CABFJX010000419">
    <property type="protein sequence ID" value="VTT83488.1"/>
    <property type="molecule type" value="Genomic_DNA"/>
</dbReference>
<evidence type="ECO:0000313" key="2">
    <source>
        <dbReference type="EMBL" id="VTT83488.1"/>
    </source>
</evidence>